<name>A0A1B6KVN9_9HEMI</name>
<feature type="non-terminal residue" evidence="1">
    <location>
        <position position="1"/>
    </location>
</feature>
<evidence type="ECO:0000313" key="1">
    <source>
        <dbReference type="EMBL" id="JAT15532.1"/>
    </source>
</evidence>
<dbReference type="AlphaFoldDB" id="A0A1B6KVN9"/>
<gene>
    <name evidence="1" type="ORF">g.54803</name>
</gene>
<organism evidence="1">
    <name type="scientific">Graphocephala atropunctata</name>
    <dbReference type="NCBI Taxonomy" id="36148"/>
    <lineage>
        <taxon>Eukaryota</taxon>
        <taxon>Metazoa</taxon>
        <taxon>Ecdysozoa</taxon>
        <taxon>Arthropoda</taxon>
        <taxon>Hexapoda</taxon>
        <taxon>Insecta</taxon>
        <taxon>Pterygota</taxon>
        <taxon>Neoptera</taxon>
        <taxon>Paraneoptera</taxon>
        <taxon>Hemiptera</taxon>
        <taxon>Auchenorrhyncha</taxon>
        <taxon>Membracoidea</taxon>
        <taxon>Cicadellidae</taxon>
        <taxon>Cicadellinae</taxon>
        <taxon>Cicadellini</taxon>
        <taxon>Graphocephala</taxon>
    </lineage>
</organism>
<proteinExistence type="predicted"/>
<protein>
    <submittedName>
        <fullName evidence="1">Uncharacterized protein</fullName>
    </submittedName>
</protein>
<sequence length="106" mass="11353">GSPPPAAQDVIVTTVVDRAVTFTPTTQVHYYVPDGEQHGEQAGQLLPDVDIQPVNFSTEVEREGNVSPVAVAVRQKLEPETSLSVLERTNAVDIADEGENEQADDG</sequence>
<dbReference type="EMBL" id="GEBQ01024445">
    <property type="protein sequence ID" value="JAT15532.1"/>
    <property type="molecule type" value="Transcribed_RNA"/>
</dbReference>
<reference evidence="1" key="1">
    <citation type="submission" date="2015-11" db="EMBL/GenBank/DDBJ databases">
        <title>De novo transcriptome assembly of four potential Pierce s Disease insect vectors from Arizona vineyards.</title>
        <authorList>
            <person name="Tassone E.E."/>
        </authorList>
    </citation>
    <scope>NUCLEOTIDE SEQUENCE</scope>
</reference>
<accession>A0A1B6KVN9</accession>